<evidence type="ECO:0000256" key="1">
    <source>
        <dbReference type="ARBA" id="ARBA00004613"/>
    </source>
</evidence>
<dbReference type="OrthoDB" id="6184101at2759"/>
<dbReference type="SUPFAM" id="SSF49842">
    <property type="entry name" value="TNF-like"/>
    <property type="match status" value="1"/>
</dbReference>
<dbReference type="SUPFAM" id="SSF56436">
    <property type="entry name" value="C-type lectin-like"/>
    <property type="match status" value="1"/>
</dbReference>
<dbReference type="CDD" id="cd00037">
    <property type="entry name" value="CLECT"/>
    <property type="match status" value="1"/>
</dbReference>
<sequence length="423" mass="46086">MTRLENKSILDDPAPATQQIFLVNDNEESTNEGSSGTLGHLVKLAILQSLLMCPSLTTDAGAGCPAVTCPAGYMKLDDQRISPNCYFFGGRNDARSWHSADAECTSTSGAHLLVPDSLAEIEALRRKFGIGDNDGDVWTGANDLRCSGNFMFKVNMVNNKNCDFNALPFGVENESGMRGSPSCIEIELNSNGVACTETENYICELPVEVEIIQLKTDLVKHQKSDLDKDKAIATLKESIAKLSIQCASGNEDVKIDKLAGNNKREREKYKRLISDSIVPIEVPMQRFTAFYAYMSTIDVSPGNGHTLKFDVVKTNINGGYNPSSGVFTVPTDGVYVFTFSIRLHSGDYGAYEIVKNAEVEGVAVGIIDRSSTSTQVQTSETIVLSAKKGDIVFLRVHLTLGHSGDIWTNEHGRTLFAGWQISD</sequence>
<keyword evidence="7" id="KW-1185">Reference proteome</keyword>
<keyword evidence="2" id="KW-0964">Secreted</keyword>
<evidence type="ECO:0000313" key="7">
    <source>
        <dbReference type="Proteomes" id="UP000596742"/>
    </source>
</evidence>
<dbReference type="InterPro" id="IPR001304">
    <property type="entry name" value="C-type_lectin-like"/>
</dbReference>
<dbReference type="PRINTS" id="PR00007">
    <property type="entry name" value="COMPLEMNTC1Q"/>
</dbReference>
<dbReference type="GO" id="GO:0005576">
    <property type="term" value="C:extracellular region"/>
    <property type="evidence" value="ECO:0007669"/>
    <property type="project" value="UniProtKB-SubCell"/>
</dbReference>
<evidence type="ECO:0000256" key="3">
    <source>
        <dbReference type="ARBA" id="ARBA00022729"/>
    </source>
</evidence>
<dbReference type="Pfam" id="PF00386">
    <property type="entry name" value="C1q"/>
    <property type="match status" value="1"/>
</dbReference>
<feature type="domain" description="C1q" evidence="5">
    <location>
        <begin position="283"/>
        <end position="423"/>
    </location>
</feature>
<dbReference type="Gene3D" id="3.10.100.10">
    <property type="entry name" value="Mannose-Binding Protein A, subunit A"/>
    <property type="match status" value="1"/>
</dbReference>
<reference evidence="6" key="1">
    <citation type="submission" date="2018-11" db="EMBL/GenBank/DDBJ databases">
        <authorList>
            <person name="Alioto T."/>
            <person name="Alioto T."/>
        </authorList>
    </citation>
    <scope>NUCLEOTIDE SEQUENCE</scope>
</reference>
<dbReference type="AlphaFoldDB" id="A0A8B6E9H3"/>
<dbReference type="InterPro" id="IPR016186">
    <property type="entry name" value="C-type_lectin-like/link_sf"/>
</dbReference>
<evidence type="ECO:0000259" key="5">
    <source>
        <dbReference type="PROSITE" id="PS50871"/>
    </source>
</evidence>
<dbReference type="EMBL" id="UYJE01004765">
    <property type="protein sequence ID" value="VDI31170.1"/>
    <property type="molecule type" value="Genomic_DNA"/>
</dbReference>
<accession>A0A8B6E9H3</accession>
<dbReference type="Pfam" id="PF00059">
    <property type="entry name" value="Lectin_C"/>
    <property type="match status" value="1"/>
</dbReference>
<feature type="domain" description="C-type lectin" evidence="4">
    <location>
        <begin position="81"/>
        <end position="204"/>
    </location>
</feature>
<protein>
    <recommendedName>
        <fullName evidence="8">C1q domain-containing protein</fullName>
    </recommendedName>
</protein>
<dbReference type="SMART" id="SM00034">
    <property type="entry name" value="CLECT"/>
    <property type="match status" value="1"/>
</dbReference>
<proteinExistence type="predicted"/>
<gene>
    <name evidence="6" type="ORF">MGAL_10B090980</name>
</gene>
<comment type="subcellular location">
    <subcellularLocation>
        <location evidence="1">Secreted</location>
    </subcellularLocation>
</comment>
<dbReference type="PANTHER" id="PTHR22923">
    <property type="entry name" value="CEREBELLIN-RELATED"/>
    <property type="match status" value="1"/>
</dbReference>
<name>A0A8B6E9H3_MYTGA</name>
<keyword evidence="3" id="KW-0732">Signal</keyword>
<dbReference type="InterPro" id="IPR008983">
    <property type="entry name" value="Tumour_necrosis_fac-like_dom"/>
</dbReference>
<dbReference type="PROSITE" id="PS50871">
    <property type="entry name" value="C1Q"/>
    <property type="match status" value="1"/>
</dbReference>
<dbReference type="InterPro" id="IPR050822">
    <property type="entry name" value="Cerebellin_Synaptic_Org"/>
</dbReference>
<organism evidence="6 7">
    <name type="scientific">Mytilus galloprovincialis</name>
    <name type="common">Mediterranean mussel</name>
    <dbReference type="NCBI Taxonomy" id="29158"/>
    <lineage>
        <taxon>Eukaryota</taxon>
        <taxon>Metazoa</taxon>
        <taxon>Spiralia</taxon>
        <taxon>Lophotrochozoa</taxon>
        <taxon>Mollusca</taxon>
        <taxon>Bivalvia</taxon>
        <taxon>Autobranchia</taxon>
        <taxon>Pteriomorphia</taxon>
        <taxon>Mytilida</taxon>
        <taxon>Mytiloidea</taxon>
        <taxon>Mytilidae</taxon>
        <taxon>Mytilinae</taxon>
        <taxon>Mytilus</taxon>
    </lineage>
</organism>
<dbReference type="PANTHER" id="PTHR22923:SF116">
    <property type="entry name" value="C1Q DOMAIN-CONTAINING PROTEIN"/>
    <property type="match status" value="1"/>
</dbReference>
<dbReference type="PROSITE" id="PS50041">
    <property type="entry name" value="C_TYPE_LECTIN_2"/>
    <property type="match status" value="1"/>
</dbReference>
<dbReference type="InterPro" id="IPR001073">
    <property type="entry name" value="C1q_dom"/>
</dbReference>
<dbReference type="Gene3D" id="2.60.120.40">
    <property type="match status" value="1"/>
</dbReference>
<evidence type="ECO:0000256" key="2">
    <source>
        <dbReference type="ARBA" id="ARBA00022525"/>
    </source>
</evidence>
<evidence type="ECO:0000313" key="6">
    <source>
        <dbReference type="EMBL" id="VDI31170.1"/>
    </source>
</evidence>
<dbReference type="InterPro" id="IPR016187">
    <property type="entry name" value="CTDL_fold"/>
</dbReference>
<evidence type="ECO:0000259" key="4">
    <source>
        <dbReference type="PROSITE" id="PS50041"/>
    </source>
</evidence>
<dbReference type="SMART" id="SM00110">
    <property type="entry name" value="C1Q"/>
    <property type="match status" value="1"/>
</dbReference>
<comment type="caution">
    <text evidence="6">The sequence shown here is derived from an EMBL/GenBank/DDBJ whole genome shotgun (WGS) entry which is preliminary data.</text>
</comment>
<dbReference type="Proteomes" id="UP000596742">
    <property type="component" value="Unassembled WGS sequence"/>
</dbReference>
<evidence type="ECO:0008006" key="8">
    <source>
        <dbReference type="Google" id="ProtNLM"/>
    </source>
</evidence>